<feature type="non-terminal residue" evidence="9">
    <location>
        <position position="393"/>
    </location>
</feature>
<dbReference type="GO" id="GO:0005886">
    <property type="term" value="C:plasma membrane"/>
    <property type="evidence" value="ECO:0007669"/>
    <property type="project" value="TreeGrafter"/>
</dbReference>
<dbReference type="AlphaFoldDB" id="A0A443Q6V2"/>
<reference evidence="9 10" key="1">
    <citation type="journal article" date="2018" name="Gigascience">
        <title>Genomes of trombidid mites reveal novel predicted allergens and laterally-transferred genes associated with secondary metabolism.</title>
        <authorList>
            <person name="Dong X."/>
            <person name="Chaisiri K."/>
            <person name="Xia D."/>
            <person name="Armstrong S.D."/>
            <person name="Fang Y."/>
            <person name="Donnelly M.J."/>
            <person name="Kadowaki T."/>
            <person name="McGarry J.W."/>
            <person name="Darby A.C."/>
            <person name="Makepeace B.L."/>
        </authorList>
    </citation>
    <scope>NUCLEOTIDE SEQUENCE [LARGE SCALE GENOMIC DNA]</scope>
    <source>
        <strain evidence="9">UoL-WK</strain>
    </source>
</reference>
<comment type="subcellular location">
    <subcellularLocation>
        <location evidence="1">Membrane</location>
        <topology evidence="1">Multi-pass membrane protein</topology>
    </subcellularLocation>
</comment>
<organism evidence="9 10">
    <name type="scientific">Dinothrombium tinctorium</name>
    <dbReference type="NCBI Taxonomy" id="1965070"/>
    <lineage>
        <taxon>Eukaryota</taxon>
        <taxon>Metazoa</taxon>
        <taxon>Ecdysozoa</taxon>
        <taxon>Arthropoda</taxon>
        <taxon>Chelicerata</taxon>
        <taxon>Arachnida</taxon>
        <taxon>Acari</taxon>
        <taxon>Acariformes</taxon>
        <taxon>Trombidiformes</taxon>
        <taxon>Prostigmata</taxon>
        <taxon>Anystina</taxon>
        <taxon>Parasitengona</taxon>
        <taxon>Trombidioidea</taxon>
        <taxon>Trombidiidae</taxon>
        <taxon>Dinothrombium</taxon>
    </lineage>
</organism>
<keyword evidence="5 6" id="KW-0472">Membrane</keyword>
<sequence length="393" mass="45193">VCRNTFVKKCSGGQKKRLTIAQELASDEIPNIMLLDEPTSGLDSKASHTLIRYLQNLCKNYEIAMIATIHQPSYKLLKLFNDLFIMSISKRLIYYGPTCELPAFLNKFNVAVAEGSNPVDLLMEIASFSEADKYSTESRMELDYCENSFSLNSIDMIQDFTQKLIDGKFEMDFNFNFLFKVNQLFQSESRFKFAHFWLLLKRMATNDILRNPTSLFIRFVVHIVTAFLVTMLYEYNTTNLCLLEFQQYSGLNCQFRKLFYGKRHNQEVMTNFISQNLFFLMLVSVLSASLSISSDLKLILNEQRNGWYSTESYFFARSIIEMLLQIPQPIVYCTFFGAYSGQFGFDSFQTLFSGDLKFLKFLLIAVISMLATQSLGFAAGALFSKTIALYVGF</sequence>
<keyword evidence="3 6" id="KW-0812">Transmembrane</keyword>
<comment type="caution">
    <text evidence="9">The sequence shown here is derived from an EMBL/GenBank/DDBJ whole genome shotgun (WGS) entry which is preliminary data.</text>
</comment>
<feature type="domain" description="ABC transporter family G" evidence="8">
    <location>
        <begin position="70"/>
        <end position="126"/>
    </location>
</feature>
<dbReference type="GO" id="GO:0140359">
    <property type="term" value="F:ABC-type transporter activity"/>
    <property type="evidence" value="ECO:0007669"/>
    <property type="project" value="InterPro"/>
</dbReference>
<dbReference type="InterPro" id="IPR043926">
    <property type="entry name" value="ABCG_dom"/>
</dbReference>
<evidence type="ECO:0000259" key="7">
    <source>
        <dbReference type="Pfam" id="PF01061"/>
    </source>
</evidence>
<feature type="transmembrane region" description="Helical" evidence="6">
    <location>
        <begin position="272"/>
        <end position="293"/>
    </location>
</feature>
<feature type="non-terminal residue" evidence="9">
    <location>
        <position position="1"/>
    </location>
</feature>
<dbReference type="InterPro" id="IPR027417">
    <property type="entry name" value="P-loop_NTPase"/>
</dbReference>
<dbReference type="Pfam" id="PF01061">
    <property type="entry name" value="ABC2_membrane"/>
    <property type="match status" value="1"/>
</dbReference>
<gene>
    <name evidence="9" type="ORF">B4U79_07575</name>
</gene>
<evidence type="ECO:0000256" key="5">
    <source>
        <dbReference type="ARBA" id="ARBA00023136"/>
    </source>
</evidence>
<evidence type="ECO:0000313" key="9">
    <source>
        <dbReference type="EMBL" id="RWR98735.1"/>
    </source>
</evidence>
<feature type="transmembrane region" description="Helical" evidence="6">
    <location>
        <begin position="358"/>
        <end position="383"/>
    </location>
</feature>
<keyword evidence="4 6" id="KW-1133">Transmembrane helix</keyword>
<evidence type="ECO:0000256" key="1">
    <source>
        <dbReference type="ARBA" id="ARBA00004141"/>
    </source>
</evidence>
<evidence type="ECO:0000256" key="2">
    <source>
        <dbReference type="ARBA" id="ARBA00022448"/>
    </source>
</evidence>
<dbReference type="InterPro" id="IPR050352">
    <property type="entry name" value="ABCG_transporters"/>
</dbReference>
<feature type="transmembrane region" description="Helical" evidence="6">
    <location>
        <begin position="314"/>
        <end position="338"/>
    </location>
</feature>
<proteinExistence type="predicted"/>
<evidence type="ECO:0000256" key="4">
    <source>
        <dbReference type="ARBA" id="ARBA00022989"/>
    </source>
</evidence>
<keyword evidence="2" id="KW-0813">Transport</keyword>
<evidence type="ECO:0000313" key="10">
    <source>
        <dbReference type="Proteomes" id="UP000285301"/>
    </source>
</evidence>
<feature type="domain" description="ABC-2 type transporter transmembrane" evidence="7">
    <location>
        <begin position="196"/>
        <end position="385"/>
    </location>
</feature>
<dbReference type="PANTHER" id="PTHR48041:SF78">
    <property type="entry name" value="ABC TRANSPORTER EXPRESSED IN TRACHEA, ISOFORM A"/>
    <property type="match status" value="1"/>
</dbReference>
<dbReference type="SUPFAM" id="SSF52540">
    <property type="entry name" value="P-loop containing nucleoside triphosphate hydrolases"/>
    <property type="match status" value="1"/>
</dbReference>
<name>A0A443Q6V2_9ACAR</name>
<evidence type="ECO:0000259" key="8">
    <source>
        <dbReference type="Pfam" id="PF19055"/>
    </source>
</evidence>
<protein>
    <submittedName>
        <fullName evidence="9">Uncharacterized protein</fullName>
    </submittedName>
</protein>
<feature type="transmembrane region" description="Helical" evidence="6">
    <location>
        <begin position="215"/>
        <end position="233"/>
    </location>
</feature>
<dbReference type="EMBL" id="NCKU01019368">
    <property type="protein sequence ID" value="RWR98735.1"/>
    <property type="molecule type" value="Genomic_DNA"/>
</dbReference>
<keyword evidence="10" id="KW-1185">Reference proteome</keyword>
<dbReference type="Gene3D" id="3.40.50.300">
    <property type="entry name" value="P-loop containing nucleotide triphosphate hydrolases"/>
    <property type="match status" value="1"/>
</dbReference>
<dbReference type="OrthoDB" id="10042850at2759"/>
<dbReference type="InterPro" id="IPR013525">
    <property type="entry name" value="ABC2_TM"/>
</dbReference>
<dbReference type="Pfam" id="PF19055">
    <property type="entry name" value="ABC2_membrane_7"/>
    <property type="match status" value="1"/>
</dbReference>
<dbReference type="PANTHER" id="PTHR48041">
    <property type="entry name" value="ABC TRANSPORTER G FAMILY MEMBER 28"/>
    <property type="match status" value="1"/>
</dbReference>
<evidence type="ECO:0000256" key="3">
    <source>
        <dbReference type="ARBA" id="ARBA00022692"/>
    </source>
</evidence>
<dbReference type="Proteomes" id="UP000285301">
    <property type="component" value="Unassembled WGS sequence"/>
</dbReference>
<evidence type="ECO:0000256" key="6">
    <source>
        <dbReference type="SAM" id="Phobius"/>
    </source>
</evidence>
<dbReference type="STRING" id="1965070.A0A443Q6V2"/>
<accession>A0A443Q6V2</accession>